<feature type="transmembrane region" description="Helical" evidence="7">
    <location>
        <begin position="449"/>
        <end position="472"/>
    </location>
</feature>
<sequence length="484" mass="52383">MEIRTTATDSHMGVAVYRISTEEVGQDVGDEIVLVTQVSHSQDVHGDTRIRWVYFMLGAATLLSWNALINANPFFISRLSGSPWKAPFSSYLSSDYTASNLITLGYAIVTSKQSSPSRRGFWSTALTFAIVAALFMTTFIHPSPTPFFYFIMISAFCMSGAAAYLSNSVFAGAALFGAPYMQSMMSGQAAVAVAVSGVQVISSAISVWGTTPLAPVISDTDRDGKAEEASARIFFGVSALYMIATLLAYRWLASLQVYRTTMGALEDNLKARVASDEADERQALLTPALPSPAEGSQILRVLKTNFIYNFAVGYVFTVTLAVYPAITVSIKPTNPNTHPLLFSAVHFLMFSSGDLLGRHLCSFPRLIIWSARRILALALFRTLFIPAFLLCNVEHPFPVTPFINSDVVYMLLLCALGISNGYVSTLCMLGAPSLEHNRRLRGRQEDVDVAGTIAGFCLIVGLTAGGFGSFGVRAVICNCNPFAS</sequence>
<reference evidence="8 9" key="1">
    <citation type="submission" date="2016-06" db="EMBL/GenBank/DDBJ databases">
        <title>Comparative genomics of the ectomycorrhizal sister species Rhizopogon vinicolor and Rhizopogon vesiculosus (Basidiomycota: Boletales) reveals a divergence of the mating type B locus.</title>
        <authorList>
            <consortium name="DOE Joint Genome Institute"/>
            <person name="Mujic A.B."/>
            <person name="Kuo A."/>
            <person name="Tritt A."/>
            <person name="Lipzen A."/>
            <person name="Chen C."/>
            <person name="Johnson J."/>
            <person name="Sharma A."/>
            <person name="Barry K."/>
            <person name="Grigoriev I.V."/>
            <person name="Spatafora J.W."/>
        </authorList>
    </citation>
    <scope>NUCLEOTIDE SEQUENCE [LARGE SCALE GENOMIC DNA]</scope>
    <source>
        <strain evidence="8 9">AM-OR11-026</strain>
    </source>
</reference>
<evidence type="ECO:0000256" key="3">
    <source>
        <dbReference type="ARBA" id="ARBA00022448"/>
    </source>
</evidence>
<dbReference type="STRING" id="1314800.A0A1B7MRR4"/>
<dbReference type="Pfam" id="PF01733">
    <property type="entry name" value="Nucleoside_tran"/>
    <property type="match status" value="1"/>
</dbReference>
<evidence type="ECO:0000256" key="1">
    <source>
        <dbReference type="ARBA" id="ARBA00004141"/>
    </source>
</evidence>
<dbReference type="GO" id="GO:0015205">
    <property type="term" value="F:nucleobase transmembrane transporter activity"/>
    <property type="evidence" value="ECO:0007669"/>
    <property type="project" value="TreeGrafter"/>
</dbReference>
<evidence type="ECO:0000256" key="6">
    <source>
        <dbReference type="ARBA" id="ARBA00023136"/>
    </source>
</evidence>
<dbReference type="GO" id="GO:0034257">
    <property type="term" value="F:nicotinamide riboside transmembrane transporter activity"/>
    <property type="evidence" value="ECO:0007669"/>
    <property type="project" value="TreeGrafter"/>
</dbReference>
<keyword evidence="6 7" id="KW-0472">Membrane</keyword>
<dbReference type="PANTHER" id="PTHR10332:SF88">
    <property type="entry name" value="EQUILIBRATIVE NUCLEOSIDE TRANSPORTER 1, ISOFORM A"/>
    <property type="match status" value="1"/>
</dbReference>
<dbReference type="InParanoid" id="A0A1B7MRR4"/>
<evidence type="ECO:0000313" key="8">
    <source>
        <dbReference type="EMBL" id="OAX35261.1"/>
    </source>
</evidence>
<feature type="transmembrane region" description="Helical" evidence="7">
    <location>
        <begin position="88"/>
        <end position="109"/>
    </location>
</feature>
<dbReference type="GO" id="GO:0000329">
    <property type="term" value="C:fungal-type vacuole membrane"/>
    <property type="evidence" value="ECO:0007669"/>
    <property type="project" value="TreeGrafter"/>
</dbReference>
<evidence type="ECO:0000256" key="2">
    <source>
        <dbReference type="ARBA" id="ARBA00007965"/>
    </source>
</evidence>
<dbReference type="AlphaFoldDB" id="A0A1B7MRR4"/>
<dbReference type="OrthoDB" id="10261753at2759"/>
<evidence type="ECO:0000313" key="9">
    <source>
        <dbReference type="Proteomes" id="UP000092154"/>
    </source>
</evidence>
<evidence type="ECO:0000256" key="5">
    <source>
        <dbReference type="ARBA" id="ARBA00022989"/>
    </source>
</evidence>
<feature type="transmembrane region" description="Helical" evidence="7">
    <location>
        <begin position="147"/>
        <end position="177"/>
    </location>
</feature>
<comment type="subcellular location">
    <subcellularLocation>
        <location evidence="1">Membrane</location>
        <topology evidence="1">Multi-pass membrane protein</topology>
    </subcellularLocation>
</comment>
<dbReference type="InterPro" id="IPR036259">
    <property type="entry name" value="MFS_trans_sf"/>
</dbReference>
<feature type="transmembrane region" description="Helical" evidence="7">
    <location>
        <begin position="121"/>
        <end position="141"/>
    </location>
</feature>
<feature type="transmembrane region" description="Helical" evidence="7">
    <location>
        <begin position="338"/>
        <end position="357"/>
    </location>
</feature>
<name>A0A1B7MRR4_9AGAM</name>
<evidence type="ECO:0008006" key="10">
    <source>
        <dbReference type="Google" id="ProtNLM"/>
    </source>
</evidence>
<feature type="transmembrane region" description="Helical" evidence="7">
    <location>
        <begin position="306"/>
        <end position="326"/>
    </location>
</feature>
<keyword evidence="3" id="KW-0813">Transport</keyword>
<proteinExistence type="inferred from homology"/>
<accession>A0A1B7MRR4</accession>
<dbReference type="PIRSF" id="PIRSF016379">
    <property type="entry name" value="ENT"/>
    <property type="match status" value="1"/>
</dbReference>
<evidence type="ECO:0000256" key="7">
    <source>
        <dbReference type="SAM" id="Phobius"/>
    </source>
</evidence>
<feature type="transmembrane region" description="Helical" evidence="7">
    <location>
        <begin position="409"/>
        <end position="429"/>
    </location>
</feature>
<dbReference type="Proteomes" id="UP000092154">
    <property type="component" value="Unassembled WGS sequence"/>
</dbReference>
<feature type="transmembrane region" description="Helical" evidence="7">
    <location>
        <begin position="229"/>
        <end position="252"/>
    </location>
</feature>
<dbReference type="PANTHER" id="PTHR10332">
    <property type="entry name" value="EQUILIBRATIVE NUCLEOSIDE TRANSPORTER"/>
    <property type="match status" value="1"/>
</dbReference>
<keyword evidence="4 7" id="KW-0812">Transmembrane</keyword>
<dbReference type="SUPFAM" id="SSF103473">
    <property type="entry name" value="MFS general substrate transporter"/>
    <property type="match status" value="1"/>
</dbReference>
<feature type="transmembrane region" description="Helical" evidence="7">
    <location>
        <begin position="52"/>
        <end position="76"/>
    </location>
</feature>
<evidence type="ECO:0000256" key="4">
    <source>
        <dbReference type="ARBA" id="ARBA00022692"/>
    </source>
</evidence>
<gene>
    <name evidence="8" type="ORF">K503DRAFT_746225</name>
</gene>
<feature type="transmembrane region" description="Helical" evidence="7">
    <location>
        <begin position="189"/>
        <end position="209"/>
    </location>
</feature>
<feature type="transmembrane region" description="Helical" evidence="7">
    <location>
        <begin position="369"/>
        <end position="389"/>
    </location>
</feature>
<keyword evidence="9" id="KW-1185">Reference proteome</keyword>
<dbReference type="GO" id="GO:0005886">
    <property type="term" value="C:plasma membrane"/>
    <property type="evidence" value="ECO:0007669"/>
    <property type="project" value="TreeGrafter"/>
</dbReference>
<keyword evidence="5 7" id="KW-1133">Transmembrane helix</keyword>
<comment type="similarity">
    <text evidence="2">Belongs to the SLC29A/ENT transporter (TC 2.A.57) family.</text>
</comment>
<dbReference type="InterPro" id="IPR002259">
    <property type="entry name" value="Eqnu_transpt"/>
</dbReference>
<protein>
    <recommendedName>
        <fullName evidence="10">Nucleoside transporter</fullName>
    </recommendedName>
</protein>
<dbReference type="PRINTS" id="PR01130">
    <property type="entry name" value="DERENTRNSPRT"/>
</dbReference>
<dbReference type="EMBL" id="KV448516">
    <property type="protein sequence ID" value="OAX35261.1"/>
    <property type="molecule type" value="Genomic_DNA"/>
</dbReference>
<organism evidence="8 9">
    <name type="scientific">Rhizopogon vinicolor AM-OR11-026</name>
    <dbReference type="NCBI Taxonomy" id="1314800"/>
    <lineage>
        <taxon>Eukaryota</taxon>
        <taxon>Fungi</taxon>
        <taxon>Dikarya</taxon>
        <taxon>Basidiomycota</taxon>
        <taxon>Agaricomycotina</taxon>
        <taxon>Agaricomycetes</taxon>
        <taxon>Agaricomycetidae</taxon>
        <taxon>Boletales</taxon>
        <taxon>Suillineae</taxon>
        <taxon>Rhizopogonaceae</taxon>
        <taxon>Rhizopogon</taxon>
    </lineage>
</organism>